<keyword evidence="1" id="KW-0472">Membrane</keyword>
<sequence>MPADVLSAAQLAVTAAVVAWMATGFTRRPGRWMRYPLFSRATFVIVTLTGTKGDRTESINPYAFLSPGTFLLPPPQLQTVIDHLMRTGRYDRIEGDGRVLSVKGEQPIEVRDGRVVL</sequence>
<evidence type="ECO:0000313" key="3">
    <source>
        <dbReference type="Proteomes" id="UP000305906"/>
    </source>
</evidence>
<comment type="caution">
    <text evidence="2">The sequence shown here is derived from an EMBL/GenBank/DDBJ whole genome shotgun (WGS) entry which is preliminary data.</text>
</comment>
<dbReference type="Proteomes" id="UP000305906">
    <property type="component" value="Unassembled WGS sequence"/>
</dbReference>
<keyword evidence="1" id="KW-1133">Transmembrane helix</keyword>
<evidence type="ECO:0000313" key="2">
    <source>
        <dbReference type="EMBL" id="TLS44936.1"/>
    </source>
</evidence>
<gene>
    <name evidence="2" type="ORF">FE633_17475</name>
</gene>
<protein>
    <submittedName>
        <fullName evidence="2">Uncharacterized protein</fullName>
    </submittedName>
</protein>
<name>A0A5R9FS67_9ACTN</name>
<proteinExistence type="predicted"/>
<dbReference type="RefSeq" id="WP_138046095.1">
    <property type="nucleotide sequence ID" value="NZ_VBZC01000017.1"/>
</dbReference>
<evidence type="ECO:0000256" key="1">
    <source>
        <dbReference type="SAM" id="Phobius"/>
    </source>
</evidence>
<reference evidence="2 3" key="1">
    <citation type="submission" date="2019-05" db="EMBL/GenBank/DDBJ databases">
        <title>Streptomyces sp. NEAU-C151, a novel actinomycete isolated from soil.</title>
        <authorList>
            <person name="Han L."/>
            <person name="Jiang H."/>
        </authorList>
    </citation>
    <scope>NUCLEOTIDE SEQUENCE [LARGE SCALE GENOMIC DNA]</scope>
    <source>
        <strain evidence="2 3">NEAU-C151</strain>
    </source>
</reference>
<keyword evidence="3" id="KW-1185">Reference proteome</keyword>
<feature type="transmembrane region" description="Helical" evidence="1">
    <location>
        <begin position="6"/>
        <end position="25"/>
    </location>
</feature>
<dbReference type="EMBL" id="VBZC01000017">
    <property type="protein sequence ID" value="TLS44936.1"/>
    <property type="molecule type" value="Genomic_DNA"/>
</dbReference>
<organism evidence="2 3">
    <name type="scientific">Streptomyces montanus</name>
    <dbReference type="NCBI Taxonomy" id="2580423"/>
    <lineage>
        <taxon>Bacteria</taxon>
        <taxon>Bacillati</taxon>
        <taxon>Actinomycetota</taxon>
        <taxon>Actinomycetes</taxon>
        <taxon>Kitasatosporales</taxon>
        <taxon>Streptomycetaceae</taxon>
        <taxon>Streptomyces</taxon>
    </lineage>
</organism>
<accession>A0A5R9FS67</accession>
<keyword evidence="1" id="KW-0812">Transmembrane</keyword>
<dbReference type="AlphaFoldDB" id="A0A5R9FS67"/>